<evidence type="ECO:0000313" key="1">
    <source>
        <dbReference type="EMBL" id="MCV7168534.1"/>
    </source>
</evidence>
<name>A0A9X2YIU9_9MYCO</name>
<protein>
    <submittedName>
        <fullName evidence="1">Uncharacterized protein</fullName>
    </submittedName>
</protein>
<accession>A0A9X2YIU9</accession>
<comment type="caution">
    <text evidence="1">The sequence shown here is derived from an EMBL/GenBank/DDBJ whole genome shotgun (WGS) entry which is preliminary data.</text>
</comment>
<dbReference type="RefSeq" id="WP_264010727.1">
    <property type="nucleotide sequence ID" value="NZ_JACKSJ010000016.1"/>
</dbReference>
<keyword evidence="2" id="KW-1185">Reference proteome</keyword>
<dbReference type="Proteomes" id="UP001140293">
    <property type="component" value="Unassembled WGS sequence"/>
</dbReference>
<evidence type="ECO:0000313" key="2">
    <source>
        <dbReference type="Proteomes" id="UP001140293"/>
    </source>
</evidence>
<dbReference type="AlphaFoldDB" id="A0A9X2YIU9"/>
<reference evidence="1" key="1">
    <citation type="submission" date="2020-07" db="EMBL/GenBank/DDBJ databases">
        <authorList>
            <person name="Pettersson B.M.F."/>
            <person name="Behra P.R.K."/>
            <person name="Ramesh M."/>
            <person name="Das S."/>
            <person name="Dasgupta S."/>
            <person name="Kirsebom L.A."/>
        </authorList>
    </citation>
    <scope>NUCLEOTIDE SEQUENCE</scope>
    <source>
        <strain evidence="1">DSM 44615</strain>
    </source>
</reference>
<reference evidence="1" key="2">
    <citation type="journal article" date="2022" name="BMC Genomics">
        <title>Comparative genome analysis of mycobacteria focusing on tRNA and non-coding RNA.</title>
        <authorList>
            <person name="Behra P.R.K."/>
            <person name="Pettersson B.M.F."/>
            <person name="Ramesh M."/>
            <person name="Das S."/>
            <person name="Dasgupta S."/>
            <person name="Kirsebom L.A."/>
        </authorList>
    </citation>
    <scope>NUCLEOTIDE SEQUENCE</scope>
    <source>
        <strain evidence="1">DSM 44615</strain>
    </source>
</reference>
<gene>
    <name evidence="1" type="ORF">H7I41_01220</name>
</gene>
<sequence length="131" mass="14198">MADQSFAFRFDPRYRIAALPFGIWPSRCGVDVGADRLTARFGPWRLETALENVAEVTITGPYQFIKTAGAAHLSIADRGLTFATNGDRGVCLQFQTPVPGIEPTGRLRHPSLTVTVADCDALAAALREHLA</sequence>
<dbReference type="EMBL" id="JACKSJ010000016">
    <property type="protein sequence ID" value="MCV7168534.1"/>
    <property type="molecule type" value="Genomic_DNA"/>
</dbReference>
<proteinExistence type="predicted"/>
<organism evidence="1 2">
    <name type="scientific">[Mycobacterium] manitobense</name>
    <dbReference type="NCBI Taxonomy" id="190147"/>
    <lineage>
        <taxon>Bacteria</taxon>
        <taxon>Bacillati</taxon>
        <taxon>Actinomycetota</taxon>
        <taxon>Actinomycetes</taxon>
        <taxon>Mycobacteriales</taxon>
        <taxon>Mycobacteriaceae</taxon>
        <taxon>Mycolicibacterium</taxon>
    </lineage>
</organism>